<dbReference type="Pfam" id="PF00583">
    <property type="entry name" value="Acetyltransf_1"/>
    <property type="match status" value="1"/>
</dbReference>
<reference evidence="7 8" key="1">
    <citation type="submission" date="2022-06" db="EMBL/GenBank/DDBJ databases">
        <title>Sequencing the genomes of 1000 actinobacteria strains.</title>
        <authorList>
            <person name="Klenk H.-P."/>
        </authorList>
    </citation>
    <scope>NUCLEOTIDE SEQUENCE [LARGE SCALE GENOMIC DNA]</scope>
    <source>
        <strain evidence="7 8">DSM 44170</strain>
    </source>
</reference>
<feature type="domain" description="N-acetyltransferase" evidence="6">
    <location>
        <begin position="199"/>
        <end position="341"/>
    </location>
</feature>
<evidence type="ECO:0000256" key="4">
    <source>
        <dbReference type="SAM" id="MobiDB-lite"/>
    </source>
</evidence>
<sequence length="341" mass="38183">MLDREGPVPLYQQITRIIEERILRGELPPGAPVPSETRLAEEFGIARTTARRVARELRSRRVAYTLQGEGTFVGDPDVPRAARKVPLYVTIASTLAGRIRSGEFSPQRAIPSEKAVMHEFRVAKVTVRQAVARLRDQGWVFTIAHRGTYVADPQDWPDAPHSELPEEESGKSAATSMVGPCTSLCSGPRDACATMSRVIEIGPLRSQDRAAWEVLARGYKTFYNTDVPDQGYEDAWRRLMDGTEVHGVGARLDGQLVGIAHYLFHVTFWMPDSCYLQDLFVGEAARGRGAARALIERVAEDARERGAARLYWTTKEDNTSARLLYDKVARFNGFIRYDYPL</sequence>
<dbReference type="InterPro" id="IPR000182">
    <property type="entry name" value="GNAT_dom"/>
</dbReference>
<comment type="caution">
    <text evidence="7">The sequence shown here is derived from an EMBL/GenBank/DDBJ whole genome shotgun (WGS) entry which is preliminary data.</text>
</comment>
<proteinExistence type="predicted"/>
<keyword evidence="3" id="KW-0804">Transcription</keyword>
<gene>
    <name evidence="7" type="ORF">HD595_001080</name>
</gene>
<evidence type="ECO:0000313" key="7">
    <source>
        <dbReference type="EMBL" id="MCP2344958.1"/>
    </source>
</evidence>
<evidence type="ECO:0000313" key="8">
    <source>
        <dbReference type="Proteomes" id="UP001320766"/>
    </source>
</evidence>
<feature type="domain" description="HTH gntR-type" evidence="5">
    <location>
        <begin position="85"/>
        <end position="153"/>
    </location>
</feature>
<evidence type="ECO:0000256" key="1">
    <source>
        <dbReference type="ARBA" id="ARBA00023015"/>
    </source>
</evidence>
<evidence type="ECO:0000256" key="3">
    <source>
        <dbReference type="ARBA" id="ARBA00023163"/>
    </source>
</evidence>
<feature type="domain" description="HTH gntR-type" evidence="5">
    <location>
        <begin position="8"/>
        <end position="76"/>
    </location>
</feature>
<dbReference type="PROSITE" id="PS50949">
    <property type="entry name" value="HTH_GNTR"/>
    <property type="match status" value="2"/>
</dbReference>
<dbReference type="InterPro" id="IPR000524">
    <property type="entry name" value="Tscrpt_reg_HTH_GntR"/>
</dbReference>
<dbReference type="InterPro" id="IPR050679">
    <property type="entry name" value="Bact_HTH_transcr_reg"/>
</dbReference>
<dbReference type="PROSITE" id="PS51186">
    <property type="entry name" value="GNAT"/>
    <property type="match status" value="1"/>
</dbReference>
<keyword evidence="1" id="KW-0805">Transcription regulation</keyword>
<evidence type="ECO:0000259" key="6">
    <source>
        <dbReference type="PROSITE" id="PS51186"/>
    </source>
</evidence>
<dbReference type="EMBL" id="JAMZEC010000001">
    <property type="protein sequence ID" value="MCP2344958.1"/>
    <property type="molecule type" value="Genomic_DNA"/>
</dbReference>
<keyword evidence="2 7" id="KW-0238">DNA-binding</keyword>
<dbReference type="SMART" id="SM00345">
    <property type="entry name" value="HTH_GNTR"/>
    <property type="match status" value="2"/>
</dbReference>
<dbReference type="CDD" id="cd07377">
    <property type="entry name" value="WHTH_GntR"/>
    <property type="match status" value="2"/>
</dbReference>
<protein>
    <submittedName>
        <fullName evidence="7">DNA-binding GntR family transcriptional regulator/GNAT superfamily N-acetyltransferase</fullName>
    </submittedName>
</protein>
<keyword evidence="8" id="KW-1185">Reference proteome</keyword>
<dbReference type="InterPro" id="IPR016181">
    <property type="entry name" value="Acyl_CoA_acyltransferase"/>
</dbReference>
<evidence type="ECO:0000256" key="2">
    <source>
        <dbReference type="ARBA" id="ARBA00023125"/>
    </source>
</evidence>
<organism evidence="7 8">
    <name type="scientific">Nonomuraea roseoviolacea subsp. carminata</name>
    <dbReference type="NCBI Taxonomy" id="160689"/>
    <lineage>
        <taxon>Bacteria</taxon>
        <taxon>Bacillati</taxon>
        <taxon>Actinomycetota</taxon>
        <taxon>Actinomycetes</taxon>
        <taxon>Streptosporangiales</taxon>
        <taxon>Streptosporangiaceae</taxon>
        <taxon>Nonomuraea</taxon>
    </lineage>
</organism>
<accession>A0ABT1JT75</accession>
<feature type="region of interest" description="Disordered" evidence="4">
    <location>
        <begin position="152"/>
        <end position="176"/>
    </location>
</feature>
<dbReference type="PANTHER" id="PTHR44846:SF1">
    <property type="entry name" value="MANNOSYL-D-GLYCERATE TRANSPORT_METABOLISM SYSTEM REPRESSOR MNGR-RELATED"/>
    <property type="match status" value="1"/>
</dbReference>
<dbReference type="SUPFAM" id="SSF46785">
    <property type="entry name" value="Winged helix' DNA-binding domain"/>
    <property type="match status" value="2"/>
</dbReference>
<dbReference type="Gene3D" id="1.10.10.10">
    <property type="entry name" value="Winged helix-like DNA-binding domain superfamily/Winged helix DNA-binding domain"/>
    <property type="match status" value="2"/>
</dbReference>
<dbReference type="PANTHER" id="PTHR44846">
    <property type="entry name" value="MANNOSYL-D-GLYCERATE TRANSPORT/METABOLISM SYSTEM REPRESSOR MNGR-RELATED"/>
    <property type="match status" value="1"/>
</dbReference>
<feature type="compositionally biased region" description="Basic and acidic residues" evidence="4">
    <location>
        <begin position="158"/>
        <end position="170"/>
    </location>
</feature>
<dbReference type="RefSeq" id="WP_253766153.1">
    <property type="nucleotide sequence ID" value="NZ_BAAAVE010000016.1"/>
</dbReference>
<dbReference type="Proteomes" id="UP001320766">
    <property type="component" value="Unassembled WGS sequence"/>
</dbReference>
<name>A0ABT1JT75_9ACTN</name>
<dbReference type="SUPFAM" id="SSF55729">
    <property type="entry name" value="Acyl-CoA N-acyltransferases (Nat)"/>
    <property type="match status" value="1"/>
</dbReference>
<dbReference type="Pfam" id="PF00392">
    <property type="entry name" value="GntR"/>
    <property type="match status" value="2"/>
</dbReference>
<dbReference type="GO" id="GO:0003677">
    <property type="term" value="F:DNA binding"/>
    <property type="evidence" value="ECO:0007669"/>
    <property type="project" value="UniProtKB-KW"/>
</dbReference>
<evidence type="ECO:0000259" key="5">
    <source>
        <dbReference type="PROSITE" id="PS50949"/>
    </source>
</evidence>
<dbReference type="InterPro" id="IPR036388">
    <property type="entry name" value="WH-like_DNA-bd_sf"/>
</dbReference>
<dbReference type="Gene3D" id="3.40.630.30">
    <property type="match status" value="1"/>
</dbReference>
<dbReference type="InterPro" id="IPR036390">
    <property type="entry name" value="WH_DNA-bd_sf"/>
</dbReference>